<protein>
    <submittedName>
        <fullName evidence="1">Uncharacterized protein</fullName>
    </submittedName>
</protein>
<proteinExistence type="predicted"/>
<dbReference type="EMBL" id="JAOYFB010000005">
    <property type="protein sequence ID" value="KAK4015752.1"/>
    <property type="molecule type" value="Genomic_DNA"/>
</dbReference>
<evidence type="ECO:0000313" key="2">
    <source>
        <dbReference type="Proteomes" id="UP001234178"/>
    </source>
</evidence>
<name>A0ABQ9ZS47_9CRUS</name>
<comment type="caution">
    <text evidence="1">The sequence shown here is derived from an EMBL/GenBank/DDBJ whole genome shotgun (WGS) entry which is preliminary data.</text>
</comment>
<reference evidence="1 2" key="1">
    <citation type="journal article" date="2023" name="Nucleic Acids Res.">
        <title>The hologenome of Daphnia magna reveals possible DNA methylation and microbiome-mediated evolution of the host genome.</title>
        <authorList>
            <person name="Chaturvedi A."/>
            <person name="Li X."/>
            <person name="Dhandapani V."/>
            <person name="Marshall H."/>
            <person name="Kissane S."/>
            <person name="Cuenca-Cambronero M."/>
            <person name="Asole G."/>
            <person name="Calvet F."/>
            <person name="Ruiz-Romero M."/>
            <person name="Marangio P."/>
            <person name="Guigo R."/>
            <person name="Rago D."/>
            <person name="Mirbahai L."/>
            <person name="Eastwood N."/>
            <person name="Colbourne J.K."/>
            <person name="Zhou J."/>
            <person name="Mallon E."/>
            <person name="Orsini L."/>
        </authorList>
    </citation>
    <scope>NUCLEOTIDE SEQUENCE [LARGE SCALE GENOMIC DNA]</scope>
    <source>
        <strain evidence="1">LRV0_1</strain>
    </source>
</reference>
<sequence>MLDYHVNQFEFGKGGIEIDELVCSALPRISVGIWVTSKEYSESCQPQIFRCRIGKKLKSAGLFSRFLVFGIGCRASSLRKTQKALGNSAADRQLTKSNGLHSCNGILGEG</sequence>
<evidence type="ECO:0000313" key="1">
    <source>
        <dbReference type="EMBL" id="KAK4015752.1"/>
    </source>
</evidence>
<dbReference type="Proteomes" id="UP001234178">
    <property type="component" value="Unassembled WGS sequence"/>
</dbReference>
<organism evidence="1 2">
    <name type="scientific">Daphnia magna</name>
    <dbReference type="NCBI Taxonomy" id="35525"/>
    <lineage>
        <taxon>Eukaryota</taxon>
        <taxon>Metazoa</taxon>
        <taxon>Ecdysozoa</taxon>
        <taxon>Arthropoda</taxon>
        <taxon>Crustacea</taxon>
        <taxon>Branchiopoda</taxon>
        <taxon>Diplostraca</taxon>
        <taxon>Cladocera</taxon>
        <taxon>Anomopoda</taxon>
        <taxon>Daphniidae</taxon>
        <taxon>Daphnia</taxon>
    </lineage>
</organism>
<keyword evidence="2" id="KW-1185">Reference proteome</keyword>
<accession>A0ABQ9ZS47</accession>
<gene>
    <name evidence="1" type="ORF">OUZ56_030724</name>
</gene>